<accession>A0A9P6JNL2</accession>
<keyword evidence="2" id="KW-0853">WD repeat</keyword>
<evidence type="ECO:0000313" key="8">
    <source>
        <dbReference type="Proteomes" id="UP000807306"/>
    </source>
</evidence>
<feature type="region of interest" description="Disordered" evidence="4">
    <location>
        <begin position="335"/>
        <end position="392"/>
    </location>
</feature>
<evidence type="ECO:0000256" key="2">
    <source>
        <dbReference type="ARBA" id="ARBA00022574"/>
    </source>
</evidence>
<dbReference type="InterPro" id="IPR036322">
    <property type="entry name" value="WD40_repeat_dom_sf"/>
</dbReference>
<feature type="compositionally biased region" description="Polar residues" evidence="4">
    <location>
        <begin position="580"/>
        <end position="593"/>
    </location>
</feature>
<dbReference type="InterPro" id="IPR037593">
    <property type="entry name" value="MIOS/Sea4"/>
</dbReference>
<comment type="similarity">
    <text evidence="1">Belongs to the WD repeat mio family.</text>
</comment>
<dbReference type="Gene3D" id="2.130.10.10">
    <property type="entry name" value="YVTN repeat-like/Quinoprotein amine dehydrogenase"/>
    <property type="match status" value="1"/>
</dbReference>
<keyword evidence="8" id="KW-1185">Reference proteome</keyword>
<evidence type="ECO:0000259" key="6">
    <source>
        <dbReference type="Pfam" id="PF21719"/>
    </source>
</evidence>
<proteinExistence type="inferred from homology"/>
<keyword evidence="3" id="KW-0677">Repeat</keyword>
<dbReference type="PANTHER" id="PTHR16453:SF9">
    <property type="entry name" value="GATOR COMPLEX PROTEIN MIOS"/>
    <property type="match status" value="1"/>
</dbReference>
<feature type="compositionally biased region" description="Basic and acidic residues" evidence="4">
    <location>
        <begin position="652"/>
        <end position="683"/>
    </location>
</feature>
<dbReference type="SUPFAM" id="SSF50978">
    <property type="entry name" value="WD40 repeat-like"/>
    <property type="match status" value="1"/>
</dbReference>
<feature type="compositionally biased region" description="Basic and acidic residues" evidence="4">
    <location>
        <begin position="370"/>
        <end position="383"/>
    </location>
</feature>
<feature type="compositionally biased region" description="Low complexity" evidence="4">
    <location>
        <begin position="540"/>
        <end position="557"/>
    </location>
</feature>
<dbReference type="Pfam" id="PF21719">
    <property type="entry name" value="MIOS_a-sol"/>
    <property type="match status" value="1"/>
</dbReference>
<organism evidence="7 8">
    <name type="scientific">Crepidotus variabilis</name>
    <dbReference type="NCBI Taxonomy" id="179855"/>
    <lineage>
        <taxon>Eukaryota</taxon>
        <taxon>Fungi</taxon>
        <taxon>Dikarya</taxon>
        <taxon>Basidiomycota</taxon>
        <taxon>Agaricomycotina</taxon>
        <taxon>Agaricomycetes</taxon>
        <taxon>Agaricomycetidae</taxon>
        <taxon>Agaricales</taxon>
        <taxon>Agaricineae</taxon>
        <taxon>Crepidotaceae</taxon>
        <taxon>Crepidotus</taxon>
    </lineage>
</organism>
<evidence type="ECO:0000313" key="7">
    <source>
        <dbReference type="EMBL" id="KAF9526923.1"/>
    </source>
</evidence>
<feature type="region of interest" description="Disordered" evidence="4">
    <location>
        <begin position="616"/>
        <end position="684"/>
    </location>
</feature>
<evidence type="ECO:0000256" key="4">
    <source>
        <dbReference type="SAM" id="MobiDB-lite"/>
    </source>
</evidence>
<feature type="domain" description="MIOS-like alpha-solenoid" evidence="6">
    <location>
        <begin position="872"/>
        <end position="1009"/>
    </location>
</feature>
<dbReference type="CDD" id="cd16691">
    <property type="entry name" value="mRING-H2-C3H3C2_Mio"/>
    <property type="match status" value="1"/>
</dbReference>
<dbReference type="GO" id="GO:0005737">
    <property type="term" value="C:cytoplasm"/>
    <property type="evidence" value="ECO:0007669"/>
    <property type="project" value="TreeGrafter"/>
</dbReference>
<dbReference type="Pfam" id="PF17034">
    <property type="entry name" value="zinc_ribbon_16"/>
    <property type="match status" value="1"/>
</dbReference>
<evidence type="ECO:0000259" key="5">
    <source>
        <dbReference type="Pfam" id="PF17034"/>
    </source>
</evidence>
<protein>
    <submittedName>
        <fullName evidence="7">Uncharacterized protein</fullName>
    </submittedName>
</protein>
<dbReference type="Proteomes" id="UP000807306">
    <property type="component" value="Unassembled WGS sequence"/>
</dbReference>
<dbReference type="EMBL" id="MU157866">
    <property type="protein sequence ID" value="KAF9526923.1"/>
    <property type="molecule type" value="Genomic_DNA"/>
</dbReference>
<dbReference type="Pfam" id="PF21720">
    <property type="entry name" value="MIOS_WD40"/>
    <property type="match status" value="1"/>
</dbReference>
<evidence type="ECO:0000256" key="1">
    <source>
        <dbReference type="ARBA" id="ARBA00009713"/>
    </source>
</evidence>
<dbReference type="AlphaFoldDB" id="A0A9P6JNL2"/>
<comment type="caution">
    <text evidence="7">The sequence shown here is derived from an EMBL/GenBank/DDBJ whole genome shotgun (WGS) entry which is preliminary data.</text>
</comment>
<feature type="region of interest" description="Disordered" evidence="4">
    <location>
        <begin position="505"/>
        <end position="593"/>
    </location>
</feature>
<sequence>MVQPDKRVLWNPCHKNKFVVGGSSQITLYEWAPEHPEIRHVTSQHDLQLMKCFAWSPDPFIDDLMAVGLSTGKVDLLRIEAGKKSQRKNTLSSGPTTSLPVKNTRPCNALAFCNADPSYLAVGLDKVRGDSSLVIWDLSSSMPALKIPSVDHFDTQYVGNATSHPRAHSHIPRMDTQQPRLDQRILQQHAPTEIVSALTFLPASTHLLLASVSHRWLRLFDLRIPTANLPTPNNNAAIRVQGIATDPFDPHRVACHGDSTISIWDSRKINQPTMTFSERDALADGARTRSGAIYTGIEFSNTRRGCIASLEKDSTYVRFWDLSESKASVLEGSFVAGGESSDGETNRSSKESSRAARRSWAGLAWPTGGDKQHSGHQRDREPSSSDLPGGQPLFVLSDTRRTKYFSRPLASFALVPNTTASGPHPLTSNVMVVNKEGDLELYAIHDTPKQLAWSAKGDLAIGAGIGMKLLEGEAENDFNSDAGGVPVALNYPAASASARERELFLESERVSRSRSDPSRSTSDPRRRGRQPALDGSASQLIPSLPVIPSSVASSPPLFGRGDEDGFPALPTPTPTSSTSRETAPTGLSATRPTKISLKQRTYSPARVMKYAVVDRSRERAGSGLRRQRSPSRTDTIPADDLEPEYQARYAGRAKDSGRSMDRISRKAKSRSREPVGRARDGSRKSGVISVVQEDISMIMKKRVKAGYGLTQIQHNAIITQNDPNRSDESTDTLSGLWAWLFHSHEILCIPSPRLHGYDFSFQGLLGIWEGFAPLPLPPGPQPYFTDDTPIATQRSLLLDTPQLGPQLYPSHAHTSSTSTVYSGISAGATSNHKKQRSRSPADDLHGNWNAALAILAVRRGADRSSWKPTVPTNKLIQRQIALQVVGWSLREEELAAAIKRWEREGQLARAACWLVFTRQYSKAVELLMRSEDETHQMMSGTIAALAPFMSASSKGLGLEHRELYGRLIIRLNDPYFRMLLTHLSTNEWPEVLDEELIPLRERLAIAFQFLDDKALTSYLRRSTEQAMLSGSIDGLIVTGLTQRGMRIIQAYVDYTGDVQSAAILASYVCPQRFKDKRAERWLETYRDLLDGFKLHHLRVGFDIERGQILHEAMQNGDFVGVEDWAPRQIFIRCYYCNKPVNSPSPGAFLNAQPQKTRPTQCGNCSRELPRCSVCLMTLSIVNDATREAELNYSHNKALIMYADTFDDAIVICQTCRHGGHAAHILEWFLGEDGRRTHQICPVPNCSCRCADEL</sequence>
<dbReference type="InterPro" id="IPR015943">
    <property type="entry name" value="WD40/YVTN_repeat-like_dom_sf"/>
</dbReference>
<gene>
    <name evidence="7" type="ORF">CPB83DRAFT_816521</name>
</gene>
<evidence type="ECO:0000256" key="3">
    <source>
        <dbReference type="ARBA" id="ARBA00022737"/>
    </source>
</evidence>
<feature type="compositionally biased region" description="Basic and acidic residues" evidence="4">
    <location>
        <begin position="505"/>
        <end position="525"/>
    </location>
</feature>
<feature type="compositionally biased region" description="Basic and acidic residues" evidence="4">
    <location>
        <begin position="344"/>
        <end position="354"/>
    </location>
</feature>
<dbReference type="OrthoDB" id="341486at2759"/>
<feature type="domain" description="GATOR2 complex protein MIO zinc-ribbon like" evidence="5">
    <location>
        <begin position="1140"/>
        <end position="1250"/>
    </location>
</feature>
<dbReference type="InterPro" id="IPR049092">
    <property type="entry name" value="MIOS_a-sol"/>
</dbReference>
<dbReference type="GO" id="GO:1904263">
    <property type="term" value="P:positive regulation of TORC1 signaling"/>
    <property type="evidence" value="ECO:0007669"/>
    <property type="project" value="TreeGrafter"/>
</dbReference>
<name>A0A9P6JNL2_9AGAR</name>
<reference evidence="7" key="1">
    <citation type="submission" date="2020-11" db="EMBL/GenBank/DDBJ databases">
        <authorList>
            <consortium name="DOE Joint Genome Institute"/>
            <person name="Ahrendt S."/>
            <person name="Riley R."/>
            <person name="Andreopoulos W."/>
            <person name="Labutti K."/>
            <person name="Pangilinan J."/>
            <person name="Ruiz-Duenas F.J."/>
            <person name="Barrasa J.M."/>
            <person name="Sanchez-Garcia M."/>
            <person name="Camarero S."/>
            <person name="Miyauchi S."/>
            <person name="Serrano A."/>
            <person name="Linde D."/>
            <person name="Babiker R."/>
            <person name="Drula E."/>
            <person name="Ayuso-Fernandez I."/>
            <person name="Pacheco R."/>
            <person name="Padilla G."/>
            <person name="Ferreira P."/>
            <person name="Barriuso J."/>
            <person name="Kellner H."/>
            <person name="Castanera R."/>
            <person name="Alfaro M."/>
            <person name="Ramirez L."/>
            <person name="Pisabarro A.G."/>
            <person name="Kuo A."/>
            <person name="Tritt A."/>
            <person name="Lipzen A."/>
            <person name="He G."/>
            <person name="Yan M."/>
            <person name="Ng V."/>
            <person name="Cullen D."/>
            <person name="Martin F."/>
            <person name="Rosso M.-N."/>
            <person name="Henrissat B."/>
            <person name="Hibbett D."/>
            <person name="Martinez A.T."/>
            <person name="Grigoriev I.V."/>
        </authorList>
    </citation>
    <scope>NUCLEOTIDE SEQUENCE</scope>
    <source>
        <strain evidence="7">CBS 506.95</strain>
    </source>
</reference>
<feature type="region of interest" description="Disordered" evidence="4">
    <location>
        <begin position="823"/>
        <end position="844"/>
    </location>
</feature>
<dbReference type="PANTHER" id="PTHR16453">
    <property type="entry name" value="WD40 DOMAIN-CONTAINING PROTEIN MIO FAMILY MEMBER"/>
    <property type="match status" value="1"/>
</dbReference>
<dbReference type="InterPro" id="IPR031488">
    <property type="entry name" value="Zn_ribbon_mio"/>
</dbReference>